<name>A0A251UUK7_HELAN</name>
<keyword evidence="1" id="KW-0472">Membrane</keyword>
<keyword evidence="1" id="KW-0812">Transmembrane</keyword>
<keyword evidence="3" id="KW-1185">Reference proteome</keyword>
<sequence>MERTCIKSPILGKEINYQVHAKYKHGIVVVAQLTFGVLGRDALTVSSCPPFLLTVFSFLNCGGEIHVTMFMITLYMVWLA</sequence>
<evidence type="ECO:0000313" key="3">
    <source>
        <dbReference type="Proteomes" id="UP000215914"/>
    </source>
</evidence>
<dbReference type="AlphaFoldDB" id="A0A251UUK7"/>
<feature type="transmembrane region" description="Helical" evidence="1">
    <location>
        <begin position="51"/>
        <end position="78"/>
    </location>
</feature>
<protein>
    <submittedName>
        <fullName evidence="2">Uncharacterized protein</fullName>
    </submittedName>
</protein>
<reference evidence="3" key="1">
    <citation type="journal article" date="2017" name="Nature">
        <title>The sunflower genome provides insights into oil metabolism, flowering and Asterid evolution.</title>
        <authorList>
            <person name="Badouin H."/>
            <person name="Gouzy J."/>
            <person name="Grassa C.J."/>
            <person name="Murat F."/>
            <person name="Staton S.E."/>
            <person name="Cottret L."/>
            <person name="Lelandais-Briere C."/>
            <person name="Owens G.L."/>
            <person name="Carrere S."/>
            <person name="Mayjonade B."/>
            <person name="Legrand L."/>
            <person name="Gill N."/>
            <person name="Kane N.C."/>
            <person name="Bowers J.E."/>
            <person name="Hubner S."/>
            <person name="Bellec A."/>
            <person name="Berard A."/>
            <person name="Berges H."/>
            <person name="Blanchet N."/>
            <person name="Boniface M.C."/>
            <person name="Brunel D."/>
            <person name="Catrice O."/>
            <person name="Chaidir N."/>
            <person name="Claudel C."/>
            <person name="Donnadieu C."/>
            <person name="Faraut T."/>
            <person name="Fievet G."/>
            <person name="Helmstetter N."/>
            <person name="King M."/>
            <person name="Knapp S.J."/>
            <person name="Lai Z."/>
            <person name="Le Paslier M.C."/>
            <person name="Lippi Y."/>
            <person name="Lorenzon L."/>
            <person name="Mandel J.R."/>
            <person name="Marage G."/>
            <person name="Marchand G."/>
            <person name="Marquand E."/>
            <person name="Bret-Mestries E."/>
            <person name="Morien E."/>
            <person name="Nambeesan S."/>
            <person name="Nguyen T."/>
            <person name="Pegot-Espagnet P."/>
            <person name="Pouilly N."/>
            <person name="Raftis F."/>
            <person name="Sallet E."/>
            <person name="Schiex T."/>
            <person name="Thomas J."/>
            <person name="Vandecasteele C."/>
            <person name="Vares D."/>
            <person name="Vear F."/>
            <person name="Vautrin S."/>
            <person name="Crespi M."/>
            <person name="Mangin B."/>
            <person name="Burke J.M."/>
            <person name="Salse J."/>
            <person name="Munos S."/>
            <person name="Vincourt P."/>
            <person name="Rieseberg L.H."/>
            <person name="Langlade N.B."/>
        </authorList>
    </citation>
    <scope>NUCLEOTIDE SEQUENCE [LARGE SCALE GENOMIC DNA]</scope>
    <source>
        <strain evidence="3">cv. SF193</strain>
    </source>
</reference>
<dbReference type="Proteomes" id="UP000215914">
    <property type="component" value="Chromosome 4"/>
</dbReference>
<evidence type="ECO:0000256" key="1">
    <source>
        <dbReference type="SAM" id="Phobius"/>
    </source>
</evidence>
<keyword evidence="1" id="KW-1133">Transmembrane helix</keyword>
<dbReference type="EMBL" id="CM007893">
    <property type="protein sequence ID" value="OTG27028.1"/>
    <property type="molecule type" value="Genomic_DNA"/>
</dbReference>
<evidence type="ECO:0000313" key="2">
    <source>
        <dbReference type="EMBL" id="OTG27028.1"/>
    </source>
</evidence>
<accession>A0A251UUK7</accession>
<dbReference type="InParanoid" id="A0A251UUK7"/>
<gene>
    <name evidence="2" type="ORF">HannXRQ_Chr04g0095521</name>
</gene>
<proteinExistence type="predicted"/>
<organism evidence="2 3">
    <name type="scientific">Helianthus annuus</name>
    <name type="common">Common sunflower</name>
    <dbReference type="NCBI Taxonomy" id="4232"/>
    <lineage>
        <taxon>Eukaryota</taxon>
        <taxon>Viridiplantae</taxon>
        <taxon>Streptophyta</taxon>
        <taxon>Embryophyta</taxon>
        <taxon>Tracheophyta</taxon>
        <taxon>Spermatophyta</taxon>
        <taxon>Magnoliopsida</taxon>
        <taxon>eudicotyledons</taxon>
        <taxon>Gunneridae</taxon>
        <taxon>Pentapetalae</taxon>
        <taxon>asterids</taxon>
        <taxon>campanulids</taxon>
        <taxon>Asterales</taxon>
        <taxon>Asteraceae</taxon>
        <taxon>Asteroideae</taxon>
        <taxon>Heliantheae alliance</taxon>
        <taxon>Heliantheae</taxon>
        <taxon>Helianthus</taxon>
    </lineage>
</organism>